<protein>
    <submittedName>
        <fullName evidence="3">Uncharacterized protein</fullName>
    </submittedName>
</protein>
<feature type="chain" id="PRO_5008001186" evidence="2">
    <location>
        <begin position="20"/>
        <end position="214"/>
    </location>
</feature>
<accession>A0A172TV16</accession>
<organism evidence="3 4">
    <name type="scientific">Flavisolibacter tropicus</name>
    <dbReference type="NCBI Taxonomy" id="1492898"/>
    <lineage>
        <taxon>Bacteria</taxon>
        <taxon>Pseudomonadati</taxon>
        <taxon>Bacteroidota</taxon>
        <taxon>Chitinophagia</taxon>
        <taxon>Chitinophagales</taxon>
        <taxon>Chitinophagaceae</taxon>
        <taxon>Flavisolibacter</taxon>
    </lineage>
</organism>
<dbReference type="OrthoDB" id="672645at2"/>
<name>A0A172TV16_9BACT</name>
<sequence length="214" mass="24356">MNRTILLFCLLLTISIAYGQAQKGSVSYQKRQQTAAVIELPYTPNIVMAALNDYLSKKGRSKSTDLKGFTTYRNTTPVANDSTNADLYFKVERKSRQDKETTIVSLLLTMPSDETTNPTNQHYLNMDEAKVYLNELTPAIEAYNLELQIKDQNGAVTAAEDRYKNLTNEGSNLEKRKEELDKKIHNNKMEQQAQLNEIELQKQKLATKVSERKA</sequence>
<reference evidence="4" key="1">
    <citation type="submission" date="2015-01" db="EMBL/GenBank/DDBJ databases">
        <title>Flavisolibacter sp./LCS9/ whole genome sequencing.</title>
        <authorList>
            <person name="Kim M.K."/>
            <person name="Srinivasan S."/>
            <person name="Lee J.-J."/>
        </authorList>
    </citation>
    <scope>NUCLEOTIDE SEQUENCE [LARGE SCALE GENOMIC DNA]</scope>
    <source>
        <strain evidence="4">LCS9</strain>
    </source>
</reference>
<keyword evidence="1" id="KW-0175">Coiled coil</keyword>
<feature type="signal peptide" evidence="2">
    <location>
        <begin position="1"/>
        <end position="19"/>
    </location>
</feature>
<keyword evidence="2" id="KW-0732">Signal</keyword>
<proteinExistence type="predicted"/>
<dbReference type="KEGG" id="fla:SY85_10835"/>
<feature type="coiled-coil region" evidence="1">
    <location>
        <begin position="149"/>
        <end position="208"/>
    </location>
</feature>
<evidence type="ECO:0000313" key="3">
    <source>
        <dbReference type="EMBL" id="ANE50925.1"/>
    </source>
</evidence>
<gene>
    <name evidence="3" type="ORF">SY85_10835</name>
</gene>
<dbReference type="RefSeq" id="WP_066404390.1">
    <property type="nucleotide sequence ID" value="NZ_CP011390.1"/>
</dbReference>
<evidence type="ECO:0000256" key="2">
    <source>
        <dbReference type="SAM" id="SignalP"/>
    </source>
</evidence>
<reference evidence="3 4" key="2">
    <citation type="journal article" date="2016" name="Int. J. Syst. Evol. Microbiol.">
        <title>Flavisolibacter tropicus sp. nov., isolated from tropical soil.</title>
        <authorList>
            <person name="Lee J.J."/>
            <person name="Kang M.S."/>
            <person name="Kim G.S."/>
            <person name="Lee C.S."/>
            <person name="Lim S."/>
            <person name="Lee J."/>
            <person name="Roh S.H."/>
            <person name="Kang H."/>
            <person name="Ha J.M."/>
            <person name="Bae S."/>
            <person name="Jung H.Y."/>
            <person name="Kim M.K."/>
        </authorList>
    </citation>
    <scope>NUCLEOTIDE SEQUENCE [LARGE SCALE GENOMIC DNA]</scope>
    <source>
        <strain evidence="3 4">LCS9</strain>
    </source>
</reference>
<evidence type="ECO:0000313" key="4">
    <source>
        <dbReference type="Proteomes" id="UP000077177"/>
    </source>
</evidence>
<evidence type="ECO:0000256" key="1">
    <source>
        <dbReference type="SAM" id="Coils"/>
    </source>
</evidence>
<keyword evidence="4" id="KW-1185">Reference proteome</keyword>
<dbReference type="AlphaFoldDB" id="A0A172TV16"/>
<dbReference type="Proteomes" id="UP000077177">
    <property type="component" value="Chromosome"/>
</dbReference>
<dbReference type="EMBL" id="CP011390">
    <property type="protein sequence ID" value="ANE50925.1"/>
    <property type="molecule type" value="Genomic_DNA"/>
</dbReference>